<gene>
    <name evidence="1" type="ORF">AW171_hschr31554</name>
</gene>
<dbReference type="InterPro" id="IPR011989">
    <property type="entry name" value="ARM-like"/>
</dbReference>
<dbReference type="OrthoDB" id="447103at2759"/>
<dbReference type="STRING" id="45286.A0A109UY84"/>
<dbReference type="PANTHER" id="PTHR12984:SF3">
    <property type="entry name" value="N-TERMINAL KINASE-LIKE PROTEIN"/>
    <property type="match status" value="1"/>
</dbReference>
<protein>
    <submittedName>
        <fullName evidence="1">HCL447Wp</fullName>
    </submittedName>
</protein>
<dbReference type="SUPFAM" id="SSF48371">
    <property type="entry name" value="ARM repeat"/>
    <property type="match status" value="1"/>
</dbReference>
<evidence type="ECO:0000313" key="2">
    <source>
        <dbReference type="Proteomes" id="UP000243052"/>
    </source>
</evidence>
<dbReference type="Gene3D" id="3.30.200.20">
    <property type="entry name" value="Phosphorylase Kinase, domain 1"/>
    <property type="match status" value="1"/>
</dbReference>
<dbReference type="SUPFAM" id="SSF56112">
    <property type="entry name" value="Protein kinase-like (PK-like)"/>
    <property type="match status" value="1"/>
</dbReference>
<keyword evidence="2" id="KW-1185">Reference proteome</keyword>
<sequence>MNFIFKSISSFQFPYTLHSDTAFSTPFWEVQQGTRKSDSLPVTLFAYSKQDSKNALLEEFIRNAVHKAKTLKLPGLVRVLDVLDSDPNMTYIVTERVQRLFPEILKNISEDAISLGLYQVLGTLKLLHERASVLLGTLAKGNVYVNDRGEWCLFGLELCTSKGQLQNLKVSMKTYMSLVDNSAYALPTKESLNIDSVHLAALIKDVYGPKVPGSWKSQLNGLSQGRCTVSEFASFVSRTAPFQCQLIAVYEHLKEVHIKDDAGKMLAVNEIQAIIMENPGILCGSAPGFVDNYLIQVLAETIQIGMNANRLRPETANFTNIVPLVASILELSCSKSKAVQFESTFDKYVKPLIFDNYKISDRQLRYLLLLYIPGYVDKLTKNELQNQVFPYFIQGMVDSDFTIRFQTLKRTSFMVGKITERQLNNDLLRHLAKTQVDSEIDIRMWTILTITEIADKLSSNERSSILGTAFSKSLKDPAILPRVAALYGLKKSLHLFDAETIANKILSVVAPGLLDKNKQVRSQAKEVFELYLKKLVERSVSVEDTTTGEDFVDVDFDSMLSSSQDDLVNNFLDNLKISAKTNKNVLTRTANSDEWDDVTADDSWSEVEVEKSNKLPINSNASKLTSKNSDMKTQVSTFGEVAATKPTFGSVKVQKSWNEELNDGDDGNDSWAAWDNENKNTRSRKVHTTVKTAKAVKPVSIKKTASKDLKKVIDDNGWNDGDDGWTDEW</sequence>
<dbReference type="Gene3D" id="1.10.510.10">
    <property type="entry name" value="Transferase(Phosphotransferase) domain 1"/>
    <property type="match status" value="1"/>
</dbReference>
<dbReference type="InterPro" id="IPR051177">
    <property type="entry name" value="CIK-Related_Protein"/>
</dbReference>
<accession>A0A109UY84</accession>
<organism evidence="1 2">
    <name type="scientific">Eremothecium sinecaudum</name>
    <dbReference type="NCBI Taxonomy" id="45286"/>
    <lineage>
        <taxon>Eukaryota</taxon>
        <taxon>Fungi</taxon>
        <taxon>Dikarya</taxon>
        <taxon>Ascomycota</taxon>
        <taxon>Saccharomycotina</taxon>
        <taxon>Saccharomycetes</taxon>
        <taxon>Saccharomycetales</taxon>
        <taxon>Saccharomycetaceae</taxon>
        <taxon>Eremothecium</taxon>
    </lineage>
</organism>
<dbReference type="RefSeq" id="XP_017986700.1">
    <property type="nucleotide sequence ID" value="XM_018131412.1"/>
</dbReference>
<dbReference type="AlphaFoldDB" id="A0A109UY84"/>
<reference evidence="1 2" key="1">
    <citation type="submission" date="2016-01" db="EMBL/GenBank/DDBJ databases">
        <title>Genome sequence of the yeast Holleya sinecauda.</title>
        <authorList>
            <person name="Dietrich F.S."/>
        </authorList>
    </citation>
    <scope>NUCLEOTIDE SEQUENCE [LARGE SCALE GENOMIC DNA]</scope>
    <source>
        <strain evidence="1 2">ATCC 58844</strain>
    </source>
</reference>
<name>A0A109UY84_9SACH</name>
<dbReference type="GeneID" id="28722918"/>
<dbReference type="GO" id="GO:0005737">
    <property type="term" value="C:cytoplasm"/>
    <property type="evidence" value="ECO:0007669"/>
    <property type="project" value="TreeGrafter"/>
</dbReference>
<dbReference type="GO" id="GO:0006409">
    <property type="term" value="P:tRNA export from nucleus"/>
    <property type="evidence" value="ECO:0007669"/>
    <property type="project" value="TreeGrafter"/>
</dbReference>
<dbReference type="PANTHER" id="PTHR12984">
    <property type="entry name" value="SCY1-RELATED S/T PROTEIN KINASE-LIKE"/>
    <property type="match status" value="1"/>
</dbReference>
<dbReference type="InterPro" id="IPR011009">
    <property type="entry name" value="Kinase-like_dom_sf"/>
</dbReference>
<dbReference type="EMBL" id="CP014243">
    <property type="protein sequence ID" value="AMD19704.1"/>
    <property type="molecule type" value="Genomic_DNA"/>
</dbReference>
<dbReference type="Gene3D" id="1.25.10.10">
    <property type="entry name" value="Leucine-rich Repeat Variant"/>
    <property type="match status" value="1"/>
</dbReference>
<dbReference type="Proteomes" id="UP000243052">
    <property type="component" value="Chromosome iii"/>
</dbReference>
<proteinExistence type="predicted"/>
<dbReference type="InterPro" id="IPR016024">
    <property type="entry name" value="ARM-type_fold"/>
</dbReference>
<evidence type="ECO:0000313" key="1">
    <source>
        <dbReference type="EMBL" id="AMD19704.1"/>
    </source>
</evidence>